<comment type="caution">
    <text evidence="5">The sequence shown here is derived from an EMBL/GenBank/DDBJ whole genome shotgun (WGS) entry which is preliminary data.</text>
</comment>
<organism evidence="5 6">
    <name type="scientific">Reyranella soli</name>
    <dbReference type="NCBI Taxonomy" id="1230389"/>
    <lineage>
        <taxon>Bacteria</taxon>
        <taxon>Pseudomonadati</taxon>
        <taxon>Pseudomonadota</taxon>
        <taxon>Alphaproteobacteria</taxon>
        <taxon>Hyphomicrobiales</taxon>
        <taxon>Reyranellaceae</taxon>
        <taxon>Reyranella</taxon>
    </lineage>
</organism>
<dbReference type="InterPro" id="IPR015168">
    <property type="entry name" value="SsuA/THI5"/>
</dbReference>
<feature type="domain" description="SsuA/THI5-like" evidence="4">
    <location>
        <begin position="46"/>
        <end position="260"/>
    </location>
</feature>
<dbReference type="EMBL" id="BKAJ01000008">
    <property type="protein sequence ID" value="GEP53341.1"/>
    <property type="molecule type" value="Genomic_DNA"/>
</dbReference>
<evidence type="ECO:0000256" key="1">
    <source>
        <dbReference type="ARBA" id="ARBA00004418"/>
    </source>
</evidence>
<dbReference type="SUPFAM" id="SSF53850">
    <property type="entry name" value="Periplasmic binding protein-like II"/>
    <property type="match status" value="1"/>
</dbReference>
<comment type="similarity">
    <text evidence="2">Belongs to the bacterial solute-binding protein SsuA/TauA family.</text>
</comment>
<keyword evidence="6" id="KW-1185">Reference proteome</keyword>
<protein>
    <submittedName>
        <fullName evidence="5">Taurine ABC transporter substrate-binding protein</fullName>
    </submittedName>
</protein>
<dbReference type="Proteomes" id="UP000321058">
    <property type="component" value="Unassembled WGS sequence"/>
</dbReference>
<evidence type="ECO:0000259" key="4">
    <source>
        <dbReference type="Pfam" id="PF09084"/>
    </source>
</evidence>
<dbReference type="PANTHER" id="PTHR30024">
    <property type="entry name" value="ALIPHATIC SULFONATES-BINDING PROTEIN-RELATED"/>
    <property type="match status" value="1"/>
</dbReference>
<accession>A0A512N3Z8</accession>
<gene>
    <name evidence="5" type="ORF">RSO01_05070</name>
</gene>
<dbReference type="PANTHER" id="PTHR30024:SF47">
    <property type="entry name" value="TAURINE-BINDING PERIPLASMIC PROTEIN"/>
    <property type="match status" value="1"/>
</dbReference>
<name>A0A512N3Z8_9HYPH</name>
<keyword evidence="3" id="KW-0732">Signal</keyword>
<sequence>MGYASRLTVAGISLALLGAVAPAIDRTPALAQTAKLDAALSTGWWGHVPIILAIEKGYFKELGIDVEVKAIASSADRIRALAAGSVAFSNLGRIAVISEMANGNKSFFFFANVDDSPGNEGCWARQGFASFKDLKGRKVAANTSAQITMNGLLEAQGMTEKDVQFVNLPGGEMAGALARGDVDAACVWEPLFTNVKNAVPGGTLLGTDMDTPNYKKFGTMASPDIVIISRKLVEERPDLARKLATGIFKGVNYTNEHPEDTARTVATYFRQDPAVVLAAMKKFKYFGAEDWQEHMKRHTGQMEYLSKWLADNGKIARMPDVKAWENVSFIEK</sequence>
<dbReference type="GO" id="GO:0042597">
    <property type="term" value="C:periplasmic space"/>
    <property type="evidence" value="ECO:0007669"/>
    <property type="project" value="UniProtKB-SubCell"/>
</dbReference>
<dbReference type="AlphaFoldDB" id="A0A512N3Z8"/>
<dbReference type="OrthoDB" id="7374754at2"/>
<dbReference type="Pfam" id="PF09084">
    <property type="entry name" value="NMT1"/>
    <property type="match status" value="1"/>
</dbReference>
<evidence type="ECO:0000256" key="2">
    <source>
        <dbReference type="ARBA" id="ARBA00010742"/>
    </source>
</evidence>
<evidence type="ECO:0000313" key="6">
    <source>
        <dbReference type="Proteomes" id="UP000321058"/>
    </source>
</evidence>
<evidence type="ECO:0000256" key="3">
    <source>
        <dbReference type="ARBA" id="ARBA00022729"/>
    </source>
</evidence>
<reference evidence="5 6" key="1">
    <citation type="submission" date="2019-07" db="EMBL/GenBank/DDBJ databases">
        <title>Whole genome shotgun sequence of Reyranella soli NBRC 108950.</title>
        <authorList>
            <person name="Hosoyama A."/>
            <person name="Uohara A."/>
            <person name="Ohji S."/>
            <person name="Ichikawa N."/>
        </authorList>
    </citation>
    <scope>NUCLEOTIDE SEQUENCE [LARGE SCALE GENOMIC DNA]</scope>
    <source>
        <strain evidence="5 6">NBRC 108950</strain>
    </source>
</reference>
<comment type="subcellular location">
    <subcellularLocation>
        <location evidence="1">Periplasm</location>
    </subcellularLocation>
</comment>
<evidence type="ECO:0000313" key="5">
    <source>
        <dbReference type="EMBL" id="GEP53341.1"/>
    </source>
</evidence>
<dbReference type="Gene3D" id="3.40.190.10">
    <property type="entry name" value="Periplasmic binding protein-like II"/>
    <property type="match status" value="3"/>
</dbReference>
<proteinExistence type="inferred from homology"/>
<dbReference type="RefSeq" id="WP_147145888.1">
    <property type="nucleotide sequence ID" value="NZ_BKAJ01000008.1"/>
</dbReference>